<evidence type="ECO:0000313" key="2">
    <source>
        <dbReference type="EMBL" id="HIZ34660.1"/>
    </source>
</evidence>
<reference evidence="2" key="2">
    <citation type="submission" date="2021-04" db="EMBL/GenBank/DDBJ databases">
        <authorList>
            <person name="Gilroy R."/>
        </authorList>
    </citation>
    <scope>NUCLEOTIDE SEQUENCE</scope>
    <source>
        <strain evidence="2">ChiGjej4B4-7305</strain>
    </source>
</reference>
<accession>A0A9D2EC45</accession>
<evidence type="ECO:0008006" key="4">
    <source>
        <dbReference type="Google" id="ProtNLM"/>
    </source>
</evidence>
<proteinExistence type="predicted"/>
<feature type="region of interest" description="Disordered" evidence="1">
    <location>
        <begin position="22"/>
        <end position="44"/>
    </location>
</feature>
<protein>
    <recommendedName>
        <fullName evidence="4">UDP-N-acetylmuramyl pentapeptide phosphotransferase/UDP-N-acetylglucosamine-1-phosphate transferase</fullName>
    </recommendedName>
</protein>
<name>A0A9D2EC45_9MICO</name>
<organism evidence="2 3">
    <name type="scientific">Candidatus Ruania gallistercoris</name>
    <dbReference type="NCBI Taxonomy" id="2838746"/>
    <lineage>
        <taxon>Bacteria</taxon>
        <taxon>Bacillati</taxon>
        <taxon>Actinomycetota</taxon>
        <taxon>Actinomycetes</taxon>
        <taxon>Micrococcales</taxon>
        <taxon>Ruaniaceae</taxon>
        <taxon>Ruania</taxon>
    </lineage>
</organism>
<evidence type="ECO:0000313" key="3">
    <source>
        <dbReference type="Proteomes" id="UP000824037"/>
    </source>
</evidence>
<sequence>MAGAAATAVVAGVCAAATRCRPGPPAEDGVSGAGEGVSHGPWQRTNYRGNTVSLTGGIAAAAGTTVAALATAAPARTAAAAALATFGAAGFGLVDDRSPDPAGARGLRGHLRALARGQITTGTLKLVGIPALSLVAAALLERDRSERCAGPVGRALDVLTSGALIAGTANLVNLFDLRPGRALKATGAISLPLAVLPGPAGPVAAGTCGVLAAAWADDLAERTMLGDTGANALGALAGTGLALLPSAAVRAGALTGVVALIGLSEKVSFSAVIDRTALARAVDRWGRLP</sequence>
<dbReference type="AlphaFoldDB" id="A0A9D2EC45"/>
<dbReference type="EMBL" id="DXBY01000049">
    <property type="protein sequence ID" value="HIZ34660.1"/>
    <property type="molecule type" value="Genomic_DNA"/>
</dbReference>
<evidence type="ECO:0000256" key="1">
    <source>
        <dbReference type="SAM" id="MobiDB-lite"/>
    </source>
</evidence>
<gene>
    <name evidence="2" type="ORF">H9815_02690</name>
</gene>
<comment type="caution">
    <text evidence="2">The sequence shown here is derived from an EMBL/GenBank/DDBJ whole genome shotgun (WGS) entry which is preliminary data.</text>
</comment>
<reference evidence="2" key="1">
    <citation type="journal article" date="2021" name="PeerJ">
        <title>Extensive microbial diversity within the chicken gut microbiome revealed by metagenomics and culture.</title>
        <authorList>
            <person name="Gilroy R."/>
            <person name="Ravi A."/>
            <person name="Getino M."/>
            <person name="Pursley I."/>
            <person name="Horton D.L."/>
            <person name="Alikhan N.F."/>
            <person name="Baker D."/>
            <person name="Gharbi K."/>
            <person name="Hall N."/>
            <person name="Watson M."/>
            <person name="Adriaenssens E.M."/>
            <person name="Foster-Nyarko E."/>
            <person name="Jarju S."/>
            <person name="Secka A."/>
            <person name="Antonio M."/>
            <person name="Oren A."/>
            <person name="Chaudhuri R.R."/>
            <person name="La Ragione R."/>
            <person name="Hildebrand F."/>
            <person name="Pallen M.J."/>
        </authorList>
    </citation>
    <scope>NUCLEOTIDE SEQUENCE</scope>
    <source>
        <strain evidence="2">ChiGjej4B4-7305</strain>
    </source>
</reference>
<dbReference type="Proteomes" id="UP000824037">
    <property type="component" value="Unassembled WGS sequence"/>
</dbReference>